<dbReference type="PANTHER" id="PTHR20898:SF1">
    <property type="entry name" value="MD-2-RELATED LIPID-RECOGNITION DOMAIN-CONTAINING PROTEIN"/>
    <property type="match status" value="1"/>
</dbReference>
<proteinExistence type="evidence at transcript level"/>
<keyword evidence="4" id="KW-1185">Reference proteome</keyword>
<reference evidence="3" key="1">
    <citation type="submission" date="2013-07" db="EMBL/GenBank/DDBJ databases">
        <authorList>
            <person name="Geib S."/>
        </authorList>
    </citation>
    <scope>NUCLEOTIDE SEQUENCE</scope>
</reference>
<sequence length="198" mass="22774">MVAKLFWMNLTILLCCGLSAAEKVMRPTFKDVKVWSDEKHVTHKLAFDPKDPHLNFTLHVLKDLNDVDIHTEIRIVQKKDPTYSFYTNSTMNLCRIFDWRNISPIGLLINNFMKEYGNLIEKCPIVKGEYFVHRFWYPEDVTVATLPEVDFEINFAAYHVDASKNRVLIINDHITGEGVVQDVNNVKPGLLALLPKAG</sequence>
<dbReference type="EMBL" id="GAMC01000720">
    <property type="protein sequence ID" value="JAC05836.1"/>
    <property type="molecule type" value="mRNA"/>
</dbReference>
<reference evidence="2" key="3">
    <citation type="submission" date="2020-11" db="EMBL/GenBank/DDBJ databases">
        <authorList>
            <person name="Whitehead M."/>
        </authorList>
    </citation>
    <scope>NUCLEOTIDE SEQUENCE</scope>
    <source>
        <strain evidence="2">EGII</strain>
    </source>
</reference>
<dbReference type="EMBL" id="CAJHJT010000034">
    <property type="protein sequence ID" value="CAD7005389.1"/>
    <property type="molecule type" value="Genomic_DNA"/>
</dbReference>
<protein>
    <submittedName>
        <fullName evidence="2">(Mediterranean fruit fly) hypothetical protein</fullName>
    </submittedName>
</protein>
<gene>
    <name evidence="2" type="ORF">CCAP1982_LOCUS13749</name>
</gene>
<evidence type="ECO:0000313" key="3">
    <source>
        <dbReference type="EMBL" id="JAC05836.1"/>
    </source>
</evidence>
<feature type="chain" id="PRO_5036288275" evidence="1">
    <location>
        <begin position="22"/>
        <end position="198"/>
    </location>
</feature>
<dbReference type="PANTHER" id="PTHR20898">
    <property type="entry name" value="DAEDALUS ON 3-RELATED-RELATED"/>
    <property type="match status" value="1"/>
</dbReference>
<name>W8BX00_CERCA</name>
<dbReference type="InterPro" id="IPR010512">
    <property type="entry name" value="DUF1091"/>
</dbReference>
<organism evidence="3">
    <name type="scientific">Ceratitis capitata</name>
    <name type="common">Mediterranean fruit fly</name>
    <name type="synonym">Tephritis capitata</name>
    <dbReference type="NCBI Taxonomy" id="7213"/>
    <lineage>
        <taxon>Eukaryota</taxon>
        <taxon>Metazoa</taxon>
        <taxon>Ecdysozoa</taxon>
        <taxon>Arthropoda</taxon>
        <taxon>Hexapoda</taxon>
        <taxon>Insecta</taxon>
        <taxon>Pterygota</taxon>
        <taxon>Neoptera</taxon>
        <taxon>Endopterygota</taxon>
        <taxon>Diptera</taxon>
        <taxon>Brachycera</taxon>
        <taxon>Muscomorpha</taxon>
        <taxon>Tephritoidea</taxon>
        <taxon>Tephritidae</taxon>
        <taxon>Ceratitis</taxon>
        <taxon>Ceratitis</taxon>
    </lineage>
</organism>
<evidence type="ECO:0000313" key="4">
    <source>
        <dbReference type="Proteomes" id="UP000606786"/>
    </source>
</evidence>
<evidence type="ECO:0000313" key="2">
    <source>
        <dbReference type="EMBL" id="CAD7005389.1"/>
    </source>
</evidence>
<accession>W8BX00</accession>
<dbReference type="AlphaFoldDB" id="W8BX00"/>
<evidence type="ECO:0000256" key="1">
    <source>
        <dbReference type="SAM" id="SignalP"/>
    </source>
</evidence>
<feature type="signal peptide" evidence="1">
    <location>
        <begin position="1"/>
        <end position="21"/>
    </location>
</feature>
<dbReference type="SMART" id="SM00697">
    <property type="entry name" value="DM8"/>
    <property type="match status" value="1"/>
</dbReference>
<dbReference type="OrthoDB" id="8031286at2759"/>
<dbReference type="Proteomes" id="UP000606786">
    <property type="component" value="Unassembled WGS sequence"/>
</dbReference>
<dbReference type="Pfam" id="PF06477">
    <property type="entry name" value="DUF1091"/>
    <property type="match status" value="1"/>
</dbReference>
<reference evidence="3" key="2">
    <citation type="journal article" date="2014" name="BMC Genomics">
        <title>A genomic perspective to assessing quality of mass-reared SIT flies used in Mediterranean fruit fly (Ceratitis capitata) eradication in California.</title>
        <authorList>
            <person name="Calla B."/>
            <person name="Hall B."/>
            <person name="Hou S."/>
            <person name="Geib S.M."/>
        </authorList>
    </citation>
    <scope>NUCLEOTIDE SEQUENCE</scope>
</reference>
<keyword evidence="1" id="KW-0732">Signal</keyword>